<reference evidence="1" key="1">
    <citation type="submission" date="2022-08" db="EMBL/GenBank/DDBJ databases">
        <title>Genome Sequence of Fusarium decemcellulare.</title>
        <authorList>
            <person name="Buettner E."/>
        </authorList>
    </citation>
    <scope>NUCLEOTIDE SEQUENCE</scope>
    <source>
        <strain evidence="1">Babe19</strain>
    </source>
</reference>
<sequence length="206" mass="22221">MTARPVRFQFICDKAPEGLDFDHPVPESLITPLSKAREESSFHDRFQRAILPFMKEHEAACRTASNPLCGSCGSPITTVLQTPMSYLHEARDPRVAVVVSGVCGKVECEIKTRQAIQEEMVEVGAGHESEVAGTYCAETHEDFGTNASFQSSSEYFFGGWRLRCGLVPPSGPGEGAKVMEDSSTSAMVDGDGGLTDAFAPSPANDR</sequence>
<proteinExistence type="predicted"/>
<accession>A0ACC1R832</accession>
<dbReference type="Proteomes" id="UP001148629">
    <property type="component" value="Unassembled WGS sequence"/>
</dbReference>
<evidence type="ECO:0000313" key="2">
    <source>
        <dbReference type="Proteomes" id="UP001148629"/>
    </source>
</evidence>
<evidence type="ECO:0000313" key="1">
    <source>
        <dbReference type="EMBL" id="KAJ3500258.1"/>
    </source>
</evidence>
<organism evidence="1 2">
    <name type="scientific">Fusarium decemcellulare</name>
    <dbReference type="NCBI Taxonomy" id="57161"/>
    <lineage>
        <taxon>Eukaryota</taxon>
        <taxon>Fungi</taxon>
        <taxon>Dikarya</taxon>
        <taxon>Ascomycota</taxon>
        <taxon>Pezizomycotina</taxon>
        <taxon>Sordariomycetes</taxon>
        <taxon>Hypocreomycetidae</taxon>
        <taxon>Hypocreales</taxon>
        <taxon>Nectriaceae</taxon>
        <taxon>Fusarium</taxon>
        <taxon>Fusarium decemcellulare species complex</taxon>
    </lineage>
</organism>
<protein>
    <submittedName>
        <fullName evidence="1">Uncharacterized protein</fullName>
    </submittedName>
</protein>
<gene>
    <name evidence="1" type="ORF">NM208_g17185</name>
</gene>
<name>A0ACC1R832_9HYPO</name>
<keyword evidence="2" id="KW-1185">Reference proteome</keyword>
<dbReference type="EMBL" id="JANRMS010005962">
    <property type="protein sequence ID" value="KAJ3500258.1"/>
    <property type="molecule type" value="Genomic_DNA"/>
</dbReference>
<comment type="caution">
    <text evidence="1">The sequence shown here is derived from an EMBL/GenBank/DDBJ whole genome shotgun (WGS) entry which is preliminary data.</text>
</comment>